<dbReference type="Proteomes" id="UP000274601">
    <property type="component" value="Unassembled WGS sequence"/>
</dbReference>
<dbReference type="AlphaFoldDB" id="A0A495QL21"/>
<protein>
    <submittedName>
        <fullName evidence="1">Pyridoxamine 5'-phosphate oxidase-like protein</fullName>
    </submittedName>
</protein>
<proteinExistence type="predicted"/>
<name>A0A495QL21_9ACTN</name>
<gene>
    <name evidence="1" type="ORF">BZB76_3977</name>
</gene>
<sequence length="153" mass="16518">MAAGSSGKMARMAANSADRPVLEELDHDECLRLIADGTVGRVAFDDGEGPTVVPVNYSLDGDAVVFRTSVSGRLNRSLLTAVTGGEVRMAFQVDRFDEASHEGWSVLLRGGAHPLSEEEITQVTAVEPWPGGERDAWFRLAPAEVSGRRVRRP</sequence>
<keyword evidence="2" id="KW-1185">Reference proteome</keyword>
<reference evidence="1 2" key="1">
    <citation type="submission" date="2018-10" db="EMBL/GenBank/DDBJ databases">
        <title>Genomic Encyclopedia of Archaeal and Bacterial Type Strains, Phase II (KMG-II): from individual species to whole genera.</title>
        <authorList>
            <person name="Goeker M."/>
        </authorList>
    </citation>
    <scope>NUCLEOTIDE SEQUENCE [LARGE SCALE GENOMIC DNA]</scope>
    <source>
        <strain evidence="1 2">DSM 43383</strain>
    </source>
</reference>
<dbReference type="EMBL" id="RBWU01000004">
    <property type="protein sequence ID" value="RKS73287.1"/>
    <property type="molecule type" value="Genomic_DNA"/>
</dbReference>
<dbReference type="InterPro" id="IPR012349">
    <property type="entry name" value="Split_barrel_FMN-bd"/>
</dbReference>
<comment type="caution">
    <text evidence="1">The sequence shown here is derived from an EMBL/GenBank/DDBJ whole genome shotgun (WGS) entry which is preliminary data.</text>
</comment>
<dbReference type="InterPro" id="IPR024747">
    <property type="entry name" value="Pyridox_Oxase-rel"/>
</dbReference>
<evidence type="ECO:0000313" key="2">
    <source>
        <dbReference type="Proteomes" id="UP000274601"/>
    </source>
</evidence>
<dbReference type="Pfam" id="PF12900">
    <property type="entry name" value="Pyridox_ox_2"/>
    <property type="match status" value="1"/>
</dbReference>
<organism evidence="1 2">
    <name type="scientific">Actinomadura pelletieri DSM 43383</name>
    <dbReference type="NCBI Taxonomy" id="1120940"/>
    <lineage>
        <taxon>Bacteria</taxon>
        <taxon>Bacillati</taxon>
        <taxon>Actinomycetota</taxon>
        <taxon>Actinomycetes</taxon>
        <taxon>Streptosporangiales</taxon>
        <taxon>Thermomonosporaceae</taxon>
        <taxon>Actinomadura</taxon>
    </lineage>
</organism>
<dbReference type="Gene3D" id="2.30.110.10">
    <property type="entry name" value="Electron Transport, Fmn-binding Protein, Chain A"/>
    <property type="match status" value="1"/>
</dbReference>
<accession>A0A495QL21</accession>
<evidence type="ECO:0000313" key="1">
    <source>
        <dbReference type="EMBL" id="RKS73287.1"/>
    </source>
</evidence>
<dbReference type="SUPFAM" id="SSF50475">
    <property type="entry name" value="FMN-binding split barrel"/>
    <property type="match status" value="1"/>
</dbReference>